<keyword evidence="6" id="KW-1185">Reference proteome</keyword>
<dbReference type="Pfam" id="PF13670">
    <property type="entry name" value="PepSY_2"/>
    <property type="match status" value="1"/>
</dbReference>
<gene>
    <name evidence="4" type="ORF">F4U95_19805</name>
    <name evidence="3" type="ORF">F4U96_19680</name>
</gene>
<feature type="signal peptide" evidence="1">
    <location>
        <begin position="1"/>
        <end position="31"/>
    </location>
</feature>
<feature type="domain" description="PepSY" evidence="2">
    <location>
        <begin position="16"/>
        <end position="77"/>
    </location>
</feature>
<protein>
    <submittedName>
        <fullName evidence="4">PepSY domain-containing protein</fullName>
    </submittedName>
</protein>
<dbReference type="Proteomes" id="UP000326364">
    <property type="component" value="Unassembled WGS sequence"/>
</dbReference>
<evidence type="ECO:0000313" key="3">
    <source>
        <dbReference type="EMBL" id="KAA9013140.1"/>
    </source>
</evidence>
<accession>A0A5J5HSH8</accession>
<dbReference type="Proteomes" id="UP000325933">
    <property type="component" value="Unassembled WGS sequence"/>
</dbReference>
<evidence type="ECO:0000313" key="4">
    <source>
        <dbReference type="EMBL" id="KAA9025438.1"/>
    </source>
</evidence>
<evidence type="ECO:0000259" key="2">
    <source>
        <dbReference type="Pfam" id="PF13670"/>
    </source>
</evidence>
<evidence type="ECO:0000256" key="1">
    <source>
        <dbReference type="SAM" id="SignalP"/>
    </source>
</evidence>
<evidence type="ECO:0000313" key="5">
    <source>
        <dbReference type="Proteomes" id="UP000325933"/>
    </source>
</evidence>
<dbReference type="EMBL" id="VYQA01000018">
    <property type="protein sequence ID" value="KAA9025438.1"/>
    <property type="molecule type" value="Genomic_DNA"/>
</dbReference>
<dbReference type="InterPro" id="IPR025711">
    <property type="entry name" value="PepSY"/>
</dbReference>
<proteinExistence type="predicted"/>
<dbReference type="AlphaFoldDB" id="A0A5J5HSH8"/>
<name>A0A5J5HSH8_9SPHN</name>
<evidence type="ECO:0000313" key="6">
    <source>
        <dbReference type="Proteomes" id="UP000326364"/>
    </source>
</evidence>
<comment type="caution">
    <text evidence="4">The sequence shown here is derived from an EMBL/GenBank/DDBJ whole genome shotgun (WGS) entry which is preliminary data.</text>
</comment>
<keyword evidence="1" id="KW-0732">Signal</keyword>
<reference evidence="5 6" key="1">
    <citation type="submission" date="2019-09" db="EMBL/GenBank/DDBJ databases">
        <authorList>
            <person name="Feng G."/>
        </authorList>
    </citation>
    <scope>NUCLEOTIDE SEQUENCE [LARGE SCALE GENOMIC DNA]</scope>
    <source>
        <strain evidence="4 5">KACC 19283</strain>
        <strain evidence="3 6">KACC 19284</strain>
    </source>
</reference>
<organism evidence="4 5">
    <name type="scientific">Sphingobium limneticum</name>
    <dbReference type="NCBI Taxonomy" id="1007511"/>
    <lineage>
        <taxon>Bacteria</taxon>
        <taxon>Pseudomonadati</taxon>
        <taxon>Pseudomonadota</taxon>
        <taxon>Alphaproteobacteria</taxon>
        <taxon>Sphingomonadales</taxon>
        <taxon>Sphingomonadaceae</taxon>
        <taxon>Sphingobium</taxon>
    </lineage>
</organism>
<sequence>MTFARNCNGRIFMKMLLAATVAIALATPAFADNDMPTKAQRASVMKAIRAAGCTNPTKVERDDGGFEVDNARCKDGVYDLKLSADYKIISREREDND</sequence>
<dbReference type="EMBL" id="VYQB01000018">
    <property type="protein sequence ID" value="KAA9013140.1"/>
    <property type="molecule type" value="Genomic_DNA"/>
</dbReference>
<feature type="chain" id="PRO_5023928693" evidence="1">
    <location>
        <begin position="32"/>
        <end position="97"/>
    </location>
</feature>